<dbReference type="GO" id="GO:0005524">
    <property type="term" value="F:ATP binding"/>
    <property type="evidence" value="ECO:0007669"/>
    <property type="project" value="UniProtKB-KW"/>
</dbReference>
<dbReference type="OMA" id="DSACSQF"/>
<dbReference type="AlphaFoldDB" id="K3WIB4"/>
<organism evidence="3 4">
    <name type="scientific">Globisporangium ultimum (strain ATCC 200006 / CBS 805.95 / DAOM BR144)</name>
    <name type="common">Pythium ultimum</name>
    <dbReference type="NCBI Taxonomy" id="431595"/>
    <lineage>
        <taxon>Eukaryota</taxon>
        <taxon>Sar</taxon>
        <taxon>Stramenopiles</taxon>
        <taxon>Oomycota</taxon>
        <taxon>Peronosporomycetes</taxon>
        <taxon>Pythiales</taxon>
        <taxon>Pythiaceae</taxon>
        <taxon>Globisporangium</taxon>
    </lineage>
</organism>
<sequence length="404" mass="45687">MNHSSSSSTRGPAFVPAFYSSSYEEDLEFEFSAEQVHSDNLAGTPAMLSTFSMSADHHNADEDDQDDALFAPRTTYRDTQHVFASSGPCDLVFHSEAFMEASSAFGKMPVFVLDNALEATNSKMLLSPLSPSSYSDKVDVPQKEQCSFFCVNPTMPSRQSPTKIMDTLKAALLQLDCDFEIVERWTYKVNLLCVAEEIVFDMQLFRVAKDEFEVDFSRRRGDETKFCELVEYIRSLCSDIDDEALPFLTKSLDPWLDAKQEITGRRYAMKEKEALTLIQELNADGIHPETLYEVAKVVKDRCRHKGNRKLFLQADHASFLKGLKWMLTDCSEDMARFAVFIMQQFAKDCADGGESSVSSFFVSPFDKSSFALLLDQLLDRQRDAPCGKFTSAMIEQVQESWVFA</sequence>
<dbReference type="InParanoid" id="K3WIB4"/>
<evidence type="ECO:0000256" key="1">
    <source>
        <dbReference type="ARBA" id="ARBA00022741"/>
    </source>
</evidence>
<dbReference type="HOGENOM" id="CLU_730544_0_0_1"/>
<evidence type="ECO:0000256" key="2">
    <source>
        <dbReference type="ARBA" id="ARBA00022840"/>
    </source>
</evidence>
<accession>K3WIB4</accession>
<reference evidence="4" key="2">
    <citation type="submission" date="2010-04" db="EMBL/GenBank/DDBJ databases">
        <authorList>
            <person name="Buell R."/>
            <person name="Hamilton J."/>
            <person name="Hostetler J."/>
        </authorList>
    </citation>
    <scope>NUCLEOTIDE SEQUENCE [LARGE SCALE GENOMIC DNA]</scope>
    <source>
        <strain evidence="4">DAOM:BR144</strain>
    </source>
</reference>
<keyword evidence="4" id="KW-1185">Reference proteome</keyword>
<dbReference type="VEuPathDB" id="FungiDB:PYU1_G004695"/>
<name>K3WIB4_GLOUD</name>
<dbReference type="Gene3D" id="3.30.310.80">
    <property type="entry name" value="Kinase associated domain 1, KA1"/>
    <property type="match status" value="1"/>
</dbReference>
<dbReference type="InterPro" id="IPR028375">
    <property type="entry name" value="KA1/Ssp2_C"/>
</dbReference>
<evidence type="ECO:0000313" key="3">
    <source>
        <dbReference type="EnsemblProtists" id="PYU1_T004706"/>
    </source>
</evidence>
<keyword evidence="2" id="KW-0067">ATP-binding</keyword>
<protein>
    <submittedName>
        <fullName evidence="3">Uncharacterized protein</fullName>
    </submittedName>
</protein>
<reference evidence="4" key="1">
    <citation type="journal article" date="2010" name="Genome Biol.">
        <title>Genome sequence of the necrotrophic plant pathogen Pythium ultimum reveals original pathogenicity mechanisms and effector repertoire.</title>
        <authorList>
            <person name="Levesque C.A."/>
            <person name="Brouwer H."/>
            <person name="Cano L."/>
            <person name="Hamilton J.P."/>
            <person name="Holt C."/>
            <person name="Huitema E."/>
            <person name="Raffaele S."/>
            <person name="Robideau G.P."/>
            <person name="Thines M."/>
            <person name="Win J."/>
            <person name="Zerillo M.M."/>
            <person name="Beakes G.W."/>
            <person name="Boore J.L."/>
            <person name="Busam D."/>
            <person name="Dumas B."/>
            <person name="Ferriera S."/>
            <person name="Fuerstenberg S.I."/>
            <person name="Gachon C.M."/>
            <person name="Gaulin E."/>
            <person name="Govers F."/>
            <person name="Grenville-Briggs L."/>
            <person name="Horner N."/>
            <person name="Hostetler J."/>
            <person name="Jiang R.H."/>
            <person name="Johnson J."/>
            <person name="Krajaejun T."/>
            <person name="Lin H."/>
            <person name="Meijer H.J."/>
            <person name="Moore B."/>
            <person name="Morris P."/>
            <person name="Phuntmart V."/>
            <person name="Puiu D."/>
            <person name="Shetty J."/>
            <person name="Stajich J.E."/>
            <person name="Tripathy S."/>
            <person name="Wawra S."/>
            <person name="van West P."/>
            <person name="Whitty B.R."/>
            <person name="Coutinho P.M."/>
            <person name="Henrissat B."/>
            <person name="Martin F."/>
            <person name="Thomas P.D."/>
            <person name="Tyler B.M."/>
            <person name="De Vries R.P."/>
            <person name="Kamoun S."/>
            <person name="Yandell M."/>
            <person name="Tisserat N."/>
            <person name="Buell C.R."/>
        </authorList>
    </citation>
    <scope>NUCLEOTIDE SEQUENCE</scope>
    <source>
        <strain evidence="4">DAOM:BR144</strain>
    </source>
</reference>
<evidence type="ECO:0000313" key="4">
    <source>
        <dbReference type="Proteomes" id="UP000019132"/>
    </source>
</evidence>
<dbReference type="SUPFAM" id="SSF103243">
    <property type="entry name" value="KA1-like"/>
    <property type="match status" value="1"/>
</dbReference>
<keyword evidence="1" id="KW-0547">Nucleotide-binding</keyword>
<proteinExistence type="predicted"/>
<dbReference type="EnsemblProtists" id="PYU1_T004706">
    <property type="protein sequence ID" value="PYU1_T004706"/>
    <property type="gene ID" value="PYU1_G004695"/>
</dbReference>
<reference evidence="3" key="3">
    <citation type="submission" date="2015-02" db="UniProtKB">
        <authorList>
            <consortium name="EnsemblProtists"/>
        </authorList>
    </citation>
    <scope>IDENTIFICATION</scope>
    <source>
        <strain evidence="3">DAOM BR144</strain>
    </source>
</reference>
<dbReference type="EMBL" id="GL376631">
    <property type="status" value="NOT_ANNOTATED_CDS"/>
    <property type="molecule type" value="Genomic_DNA"/>
</dbReference>
<dbReference type="Proteomes" id="UP000019132">
    <property type="component" value="Unassembled WGS sequence"/>
</dbReference>
<dbReference type="eggNOG" id="ENOG502SPB0">
    <property type="taxonomic scope" value="Eukaryota"/>
</dbReference>